<dbReference type="EMBL" id="UINC01048123">
    <property type="protein sequence ID" value="SVB58268.1"/>
    <property type="molecule type" value="Genomic_DNA"/>
</dbReference>
<evidence type="ECO:0000259" key="1">
    <source>
        <dbReference type="Pfam" id="PF01425"/>
    </source>
</evidence>
<proteinExistence type="predicted"/>
<dbReference type="InterPro" id="IPR023631">
    <property type="entry name" value="Amidase_dom"/>
</dbReference>
<dbReference type="GO" id="GO:0003824">
    <property type="term" value="F:catalytic activity"/>
    <property type="evidence" value="ECO:0007669"/>
    <property type="project" value="InterPro"/>
</dbReference>
<organism evidence="2">
    <name type="scientific">marine metagenome</name>
    <dbReference type="NCBI Taxonomy" id="408172"/>
    <lineage>
        <taxon>unclassified sequences</taxon>
        <taxon>metagenomes</taxon>
        <taxon>ecological metagenomes</taxon>
    </lineage>
</organism>
<dbReference type="InterPro" id="IPR036928">
    <property type="entry name" value="AS_sf"/>
</dbReference>
<dbReference type="PANTHER" id="PTHR11895">
    <property type="entry name" value="TRANSAMIDASE"/>
    <property type="match status" value="1"/>
</dbReference>
<feature type="non-terminal residue" evidence="2">
    <location>
        <position position="64"/>
    </location>
</feature>
<sequence length="64" mass="6736">MITVTADAARESANAADRAAAEGRWLGLLHGLPMAIKDNIQSAGVRTTSGSLHFKDVVPNQDAF</sequence>
<dbReference type="Pfam" id="PF01425">
    <property type="entry name" value="Amidase"/>
    <property type="match status" value="1"/>
</dbReference>
<feature type="domain" description="Amidase" evidence="1">
    <location>
        <begin position="2"/>
        <end position="63"/>
    </location>
</feature>
<gene>
    <name evidence="2" type="ORF">METZ01_LOCUS211122</name>
</gene>
<dbReference type="Gene3D" id="3.90.1300.10">
    <property type="entry name" value="Amidase signature (AS) domain"/>
    <property type="match status" value="1"/>
</dbReference>
<dbReference type="AlphaFoldDB" id="A0A382F5H7"/>
<dbReference type="PANTHER" id="PTHR11895:SF7">
    <property type="entry name" value="GLUTAMYL-TRNA(GLN) AMIDOTRANSFERASE SUBUNIT A, MITOCHONDRIAL"/>
    <property type="match status" value="1"/>
</dbReference>
<name>A0A382F5H7_9ZZZZ</name>
<dbReference type="InterPro" id="IPR000120">
    <property type="entry name" value="Amidase"/>
</dbReference>
<evidence type="ECO:0000313" key="2">
    <source>
        <dbReference type="EMBL" id="SVB58268.1"/>
    </source>
</evidence>
<protein>
    <recommendedName>
        <fullName evidence="1">Amidase domain-containing protein</fullName>
    </recommendedName>
</protein>
<reference evidence="2" key="1">
    <citation type="submission" date="2018-05" db="EMBL/GenBank/DDBJ databases">
        <authorList>
            <person name="Lanie J.A."/>
            <person name="Ng W.-L."/>
            <person name="Kazmierczak K.M."/>
            <person name="Andrzejewski T.M."/>
            <person name="Davidsen T.M."/>
            <person name="Wayne K.J."/>
            <person name="Tettelin H."/>
            <person name="Glass J.I."/>
            <person name="Rusch D."/>
            <person name="Podicherti R."/>
            <person name="Tsui H.-C.T."/>
            <person name="Winkler M.E."/>
        </authorList>
    </citation>
    <scope>NUCLEOTIDE SEQUENCE</scope>
</reference>
<accession>A0A382F5H7</accession>
<dbReference type="SUPFAM" id="SSF75304">
    <property type="entry name" value="Amidase signature (AS) enzymes"/>
    <property type="match status" value="1"/>
</dbReference>